<dbReference type="OrthoDB" id="19653at2759"/>
<evidence type="ECO:0000259" key="1">
    <source>
        <dbReference type="Pfam" id="PF00135"/>
    </source>
</evidence>
<keyword evidence="4" id="KW-1185">Reference proteome</keyword>
<dbReference type="InterPro" id="IPR050309">
    <property type="entry name" value="Type-B_Carboxylest/Lipase"/>
</dbReference>
<feature type="domain" description="Carboxylesterase type B" evidence="1">
    <location>
        <begin position="74"/>
        <end position="141"/>
    </location>
</feature>
<name>A0A0N4ULY9_DRAME</name>
<protein>
    <submittedName>
        <fullName evidence="5">COesterase domain-containing protein</fullName>
    </submittedName>
</protein>
<dbReference type="WBParaSite" id="DME_0000883601-mRNA-1">
    <property type="protein sequence ID" value="DME_0000883601-mRNA-1"/>
    <property type="gene ID" value="DME_0000883601"/>
</dbReference>
<organism evidence="3 5">
    <name type="scientific">Dracunculus medinensis</name>
    <name type="common">Guinea worm</name>
    <dbReference type="NCBI Taxonomy" id="318479"/>
    <lineage>
        <taxon>Eukaryota</taxon>
        <taxon>Metazoa</taxon>
        <taxon>Ecdysozoa</taxon>
        <taxon>Nematoda</taxon>
        <taxon>Chromadorea</taxon>
        <taxon>Rhabditida</taxon>
        <taxon>Spirurina</taxon>
        <taxon>Dracunculoidea</taxon>
        <taxon>Dracunculidae</taxon>
        <taxon>Dracunculus</taxon>
    </lineage>
</organism>
<dbReference type="Gene3D" id="3.40.50.1820">
    <property type="entry name" value="alpha/beta hydrolase"/>
    <property type="match status" value="2"/>
</dbReference>
<evidence type="ECO:0000313" key="4">
    <source>
        <dbReference type="Proteomes" id="UP000274756"/>
    </source>
</evidence>
<dbReference type="Pfam" id="PF00135">
    <property type="entry name" value="COesterase"/>
    <property type="match status" value="2"/>
</dbReference>
<dbReference type="PANTHER" id="PTHR11559">
    <property type="entry name" value="CARBOXYLESTERASE"/>
    <property type="match status" value="1"/>
</dbReference>
<accession>A0A0N4ULY9</accession>
<dbReference type="InterPro" id="IPR002018">
    <property type="entry name" value="CarbesteraseB"/>
</dbReference>
<reference evidence="2 4" key="2">
    <citation type="submission" date="2018-11" db="EMBL/GenBank/DDBJ databases">
        <authorList>
            <consortium name="Pathogen Informatics"/>
        </authorList>
    </citation>
    <scope>NUCLEOTIDE SEQUENCE [LARGE SCALE GENOMIC DNA]</scope>
</reference>
<evidence type="ECO:0000313" key="2">
    <source>
        <dbReference type="EMBL" id="VDN60519.1"/>
    </source>
</evidence>
<dbReference type="Proteomes" id="UP000038040">
    <property type="component" value="Unplaced"/>
</dbReference>
<proteinExistence type="predicted"/>
<sequence>MRYRAPAPRTKWDGILDVSCIFNASDANRLYGINIMSEDCLHLNVFSVKSCTMTSMCPVMVGILNVMPQSLNASNNNYYLIDQIEALKWVKREINRFGGDPKRITLVGIGAGAINVDQLALSPLTNGLFQQIALLGGSAAMIPYIDDCQL</sequence>
<dbReference type="AlphaFoldDB" id="A0A0N4ULY9"/>
<evidence type="ECO:0000313" key="5">
    <source>
        <dbReference type="WBParaSite" id="DME_0000883601-mRNA-1"/>
    </source>
</evidence>
<reference evidence="5" key="1">
    <citation type="submission" date="2017-02" db="UniProtKB">
        <authorList>
            <consortium name="WormBaseParasite"/>
        </authorList>
    </citation>
    <scope>IDENTIFICATION</scope>
</reference>
<dbReference type="EMBL" id="UYYG01001220">
    <property type="protein sequence ID" value="VDN60519.1"/>
    <property type="molecule type" value="Genomic_DNA"/>
</dbReference>
<dbReference type="STRING" id="318479.A0A0N4ULY9"/>
<dbReference type="SUPFAM" id="SSF53474">
    <property type="entry name" value="alpha/beta-Hydrolases"/>
    <property type="match status" value="1"/>
</dbReference>
<dbReference type="InterPro" id="IPR029058">
    <property type="entry name" value="AB_hydrolase_fold"/>
</dbReference>
<gene>
    <name evidence="2" type="ORF">DME_LOCUS10492</name>
</gene>
<feature type="domain" description="Carboxylesterase type B" evidence="1">
    <location>
        <begin position="1"/>
        <end position="64"/>
    </location>
</feature>
<evidence type="ECO:0000313" key="3">
    <source>
        <dbReference type="Proteomes" id="UP000038040"/>
    </source>
</evidence>
<dbReference type="Proteomes" id="UP000274756">
    <property type="component" value="Unassembled WGS sequence"/>
</dbReference>